<feature type="domain" description="CSD" evidence="1">
    <location>
        <begin position="106"/>
        <end position="171"/>
    </location>
</feature>
<reference evidence="3" key="1">
    <citation type="submission" date="2017-02" db="EMBL/GenBank/DDBJ databases">
        <authorList>
            <person name="Varghese N."/>
            <person name="Submissions S."/>
        </authorList>
    </citation>
    <scope>NUCLEOTIDE SEQUENCE [LARGE SCALE GENOMIC DNA]</scope>
    <source>
        <strain evidence="3">ATCC 27094</strain>
    </source>
</reference>
<dbReference type="InterPro" id="IPR011129">
    <property type="entry name" value="CSD"/>
</dbReference>
<dbReference type="InterPro" id="IPR002059">
    <property type="entry name" value="CSP_DNA-bd"/>
</dbReference>
<dbReference type="OrthoDB" id="9791685at2"/>
<dbReference type="SUPFAM" id="SSF50249">
    <property type="entry name" value="Nucleic acid-binding proteins"/>
    <property type="match status" value="2"/>
</dbReference>
<dbReference type="AlphaFoldDB" id="A0A1T4L7S0"/>
<gene>
    <name evidence="2" type="ORF">SAMN02745126_01392</name>
</gene>
<evidence type="ECO:0000259" key="1">
    <source>
        <dbReference type="PROSITE" id="PS51857"/>
    </source>
</evidence>
<dbReference type="CDD" id="cd04458">
    <property type="entry name" value="CSP_CDS"/>
    <property type="match status" value="2"/>
</dbReference>
<dbReference type="Proteomes" id="UP000190092">
    <property type="component" value="Unassembled WGS sequence"/>
</dbReference>
<organism evidence="2 3">
    <name type="scientific">Enhydrobacter aerosaccus</name>
    <dbReference type="NCBI Taxonomy" id="225324"/>
    <lineage>
        <taxon>Bacteria</taxon>
        <taxon>Pseudomonadati</taxon>
        <taxon>Pseudomonadota</taxon>
        <taxon>Alphaproteobacteria</taxon>
        <taxon>Hyphomicrobiales</taxon>
        <taxon>Enhydrobacter</taxon>
    </lineage>
</organism>
<dbReference type="InterPro" id="IPR050181">
    <property type="entry name" value="Cold_shock_domain"/>
</dbReference>
<accession>A0A1T4L7S0</accession>
<evidence type="ECO:0000313" key="2">
    <source>
        <dbReference type="EMBL" id="SJZ50561.1"/>
    </source>
</evidence>
<evidence type="ECO:0000313" key="3">
    <source>
        <dbReference type="Proteomes" id="UP000190092"/>
    </source>
</evidence>
<dbReference type="PROSITE" id="PS51857">
    <property type="entry name" value="CSD_2"/>
    <property type="match status" value="2"/>
</dbReference>
<proteinExistence type="predicted"/>
<feature type="domain" description="CSD" evidence="1">
    <location>
        <begin position="16"/>
        <end position="78"/>
    </location>
</feature>
<dbReference type="RefSeq" id="WP_085933027.1">
    <property type="nucleotide sequence ID" value="NZ_FUWJ01000001.1"/>
</dbReference>
<dbReference type="PANTHER" id="PTHR11544">
    <property type="entry name" value="COLD SHOCK DOMAIN CONTAINING PROTEINS"/>
    <property type="match status" value="1"/>
</dbReference>
<dbReference type="EMBL" id="FUWJ01000001">
    <property type="protein sequence ID" value="SJZ50561.1"/>
    <property type="molecule type" value="Genomic_DNA"/>
</dbReference>
<dbReference type="GO" id="GO:0005829">
    <property type="term" value="C:cytosol"/>
    <property type="evidence" value="ECO:0007669"/>
    <property type="project" value="UniProtKB-ARBA"/>
</dbReference>
<dbReference type="Gene3D" id="2.40.50.140">
    <property type="entry name" value="Nucleic acid-binding proteins"/>
    <property type="match status" value="2"/>
</dbReference>
<protein>
    <submittedName>
        <fullName evidence="2">Cold shock protein (Beta-ribbon, CspA family)</fullName>
    </submittedName>
</protein>
<keyword evidence="3" id="KW-1185">Reference proteome</keyword>
<dbReference type="SMART" id="SM00357">
    <property type="entry name" value="CSP"/>
    <property type="match status" value="2"/>
</dbReference>
<dbReference type="PRINTS" id="PR00050">
    <property type="entry name" value="COLDSHOCK"/>
</dbReference>
<name>A0A1T4L7S0_9HYPH</name>
<sequence>MTTHQGELGGDVGTVELRGRVKWFNAVKGYGFLALEGDNSDAFLHVTTLRQSGHEDLKPGATVVCAGVRGPKGWQVMKVLDVDSSTAAPVTPKPPPVPEGVAIGDYITALVKWYNNERGYGFVTREAEDGDIFVHAAVLRRHGMDSLAPGQKVMVRIAEGQKGLQVIEIRAS</sequence>
<dbReference type="STRING" id="225324.SAMN02745126_01392"/>
<dbReference type="GO" id="GO:0003676">
    <property type="term" value="F:nucleic acid binding"/>
    <property type="evidence" value="ECO:0007669"/>
    <property type="project" value="InterPro"/>
</dbReference>
<dbReference type="InterPro" id="IPR012340">
    <property type="entry name" value="NA-bd_OB-fold"/>
</dbReference>
<dbReference type="Pfam" id="PF00313">
    <property type="entry name" value="CSD"/>
    <property type="match status" value="2"/>
</dbReference>